<proteinExistence type="inferred from homology"/>
<protein>
    <recommendedName>
        <fullName evidence="4">Solute-binding protein family 3/N-terminal domain-containing protein</fullName>
    </recommendedName>
</protein>
<dbReference type="Proteomes" id="UP000275281">
    <property type="component" value="Unassembled WGS sequence"/>
</dbReference>
<feature type="signal peptide" evidence="3">
    <location>
        <begin position="1"/>
        <end position="22"/>
    </location>
</feature>
<evidence type="ECO:0000256" key="3">
    <source>
        <dbReference type="SAM" id="SignalP"/>
    </source>
</evidence>
<comment type="similarity">
    <text evidence="1">Belongs to the bacterial solute-binding protein 3 family.</text>
</comment>
<evidence type="ECO:0000313" key="6">
    <source>
        <dbReference type="Proteomes" id="UP000275281"/>
    </source>
</evidence>
<feature type="chain" id="PRO_5017981602" description="Solute-binding protein family 3/N-terminal domain-containing protein" evidence="3">
    <location>
        <begin position="23"/>
        <end position="257"/>
    </location>
</feature>
<evidence type="ECO:0000256" key="1">
    <source>
        <dbReference type="ARBA" id="ARBA00010333"/>
    </source>
</evidence>
<organism evidence="5 6">
    <name type="scientific">Alteromonas sediminis</name>
    <dbReference type="NCBI Taxonomy" id="2259342"/>
    <lineage>
        <taxon>Bacteria</taxon>
        <taxon>Pseudomonadati</taxon>
        <taxon>Pseudomonadota</taxon>
        <taxon>Gammaproteobacteria</taxon>
        <taxon>Alteromonadales</taxon>
        <taxon>Alteromonadaceae</taxon>
        <taxon>Alteromonas/Salinimonas group</taxon>
        <taxon>Alteromonas</taxon>
    </lineage>
</organism>
<evidence type="ECO:0000313" key="5">
    <source>
        <dbReference type="EMBL" id="RPJ67224.1"/>
    </source>
</evidence>
<dbReference type="Gene3D" id="3.40.190.10">
    <property type="entry name" value="Periplasmic binding protein-like II"/>
    <property type="match status" value="2"/>
</dbReference>
<dbReference type="PANTHER" id="PTHR35936:SF35">
    <property type="entry name" value="L-CYSTINE-BINDING PROTEIN TCYJ"/>
    <property type="match status" value="1"/>
</dbReference>
<gene>
    <name evidence="5" type="ORF">DRW07_06735</name>
</gene>
<comment type="caution">
    <text evidence="5">The sequence shown here is derived from an EMBL/GenBank/DDBJ whole genome shotgun (WGS) entry which is preliminary data.</text>
</comment>
<feature type="domain" description="Solute-binding protein family 3/N-terminal" evidence="4">
    <location>
        <begin position="24"/>
        <end position="257"/>
    </location>
</feature>
<evidence type="ECO:0000256" key="2">
    <source>
        <dbReference type="ARBA" id="ARBA00022729"/>
    </source>
</evidence>
<dbReference type="InterPro" id="IPR001638">
    <property type="entry name" value="Solute-binding_3/MltF_N"/>
</dbReference>
<keyword evidence="2 3" id="KW-0732">Signal</keyword>
<keyword evidence="6" id="KW-1185">Reference proteome</keyword>
<dbReference type="SUPFAM" id="SSF53850">
    <property type="entry name" value="Periplasmic binding protein-like II"/>
    <property type="match status" value="1"/>
</dbReference>
<accession>A0A3N5Z8M0</accession>
<dbReference type="OrthoDB" id="9768183at2"/>
<name>A0A3N5Z8M0_9ALTE</name>
<evidence type="ECO:0000259" key="4">
    <source>
        <dbReference type="SMART" id="SM00062"/>
    </source>
</evidence>
<dbReference type="EMBL" id="RPOK01000002">
    <property type="protein sequence ID" value="RPJ67224.1"/>
    <property type="molecule type" value="Genomic_DNA"/>
</dbReference>
<reference evidence="5 6" key="1">
    <citation type="submission" date="2018-11" db="EMBL/GenBank/DDBJ databases">
        <authorList>
            <person name="Ye M.-Q."/>
            <person name="Du Z.-J."/>
        </authorList>
    </citation>
    <scope>NUCLEOTIDE SEQUENCE [LARGE SCALE GENOMIC DNA]</scope>
    <source>
        <strain evidence="5 6">U0105</strain>
    </source>
</reference>
<dbReference type="SMART" id="SM00062">
    <property type="entry name" value="PBPb"/>
    <property type="match status" value="1"/>
</dbReference>
<dbReference type="RefSeq" id="WP_124027127.1">
    <property type="nucleotide sequence ID" value="NZ_JBHRSN010000015.1"/>
</dbReference>
<dbReference type="Pfam" id="PF00497">
    <property type="entry name" value="SBP_bac_3"/>
    <property type="match status" value="1"/>
</dbReference>
<sequence>MPVFPSILVALLYSLLSLAAQADEFIIGINERPIYREKDADGFWHGKDIDLVKAIFSKTEHTYTLIAMPWTRVLKSLQSGEIDMTLAAAITPERQQYAYFSHKPYRYSDYTLFANKTRLELFGLVSSLEDLKNKPVLIGALRGAIYSSSYKELMSDPLFAEHIVYIDNDYSMVEFALKGRVDGYIDSNVESKQYFKQHPQHTDTFVPLLKISTKGEQGSYLMFSKKSVPSQRVGIFDSVLTELHDSGEYERIASQYN</sequence>
<dbReference type="PANTHER" id="PTHR35936">
    <property type="entry name" value="MEMBRANE-BOUND LYTIC MUREIN TRANSGLYCOSYLASE F"/>
    <property type="match status" value="1"/>
</dbReference>
<dbReference type="AlphaFoldDB" id="A0A3N5Z8M0"/>